<proteinExistence type="predicted"/>
<feature type="compositionally biased region" description="Low complexity" evidence="1">
    <location>
        <begin position="219"/>
        <end position="230"/>
    </location>
</feature>
<feature type="compositionally biased region" description="Basic residues" evidence="1">
    <location>
        <begin position="206"/>
        <end position="218"/>
    </location>
</feature>
<gene>
    <name evidence="2" type="ORF">SDC9_84595</name>
</gene>
<evidence type="ECO:0000313" key="2">
    <source>
        <dbReference type="EMBL" id="MPM37973.1"/>
    </source>
</evidence>
<comment type="caution">
    <text evidence="2">The sequence shown here is derived from an EMBL/GenBank/DDBJ whole genome shotgun (WGS) entry which is preliminary data.</text>
</comment>
<accession>A0A644ZH09</accession>
<reference evidence="2" key="1">
    <citation type="submission" date="2019-08" db="EMBL/GenBank/DDBJ databases">
        <authorList>
            <person name="Kucharzyk K."/>
            <person name="Murdoch R.W."/>
            <person name="Higgins S."/>
            <person name="Loffler F."/>
        </authorList>
    </citation>
    <scope>NUCLEOTIDE SEQUENCE</scope>
</reference>
<dbReference type="EMBL" id="VSSQ01008129">
    <property type="protein sequence ID" value="MPM37973.1"/>
    <property type="molecule type" value="Genomic_DNA"/>
</dbReference>
<organism evidence="2">
    <name type="scientific">bioreactor metagenome</name>
    <dbReference type="NCBI Taxonomy" id="1076179"/>
    <lineage>
        <taxon>unclassified sequences</taxon>
        <taxon>metagenomes</taxon>
        <taxon>ecological metagenomes</taxon>
    </lineage>
</organism>
<name>A0A644ZH09_9ZZZZ</name>
<protein>
    <submittedName>
        <fullName evidence="2">Uncharacterized protein</fullName>
    </submittedName>
</protein>
<feature type="compositionally biased region" description="Basic and acidic residues" evidence="1">
    <location>
        <begin position="181"/>
        <end position="198"/>
    </location>
</feature>
<dbReference type="AlphaFoldDB" id="A0A644ZH09"/>
<sequence length="230" mass="25049">MDREGDRAIVGPGMAGGLRPLPVFGNRGKNHSGVGMGDADFRQRHRRLEADGRVQLLMDDPEDQIAVIGRAPGGAVGLNFLRLQRGDGGGQTPRGQRVKAGFRPVDPVGGQLPQLLDQRIDDQDVGLLRAALDHFRRIDLNAAVLEVDCLRQIQPGEGFGQHFGIAAAAEKHHPGRAGRGRHPEKNGKTQQEQPERAHVTPPGRRSWSRLRAGRRCRAGRPCPRLPRGSS</sequence>
<feature type="region of interest" description="Disordered" evidence="1">
    <location>
        <begin position="171"/>
        <end position="230"/>
    </location>
</feature>
<evidence type="ECO:0000256" key="1">
    <source>
        <dbReference type="SAM" id="MobiDB-lite"/>
    </source>
</evidence>